<dbReference type="EMBL" id="FTNV01000002">
    <property type="protein sequence ID" value="SIS20548.1"/>
    <property type="molecule type" value="Genomic_DNA"/>
</dbReference>
<sequence>MDKLLVFLTILSGSAISGALIAICWALDYTSFWAVLASIVAAFAIAWPGAQIAVQGIREAKRIRDDQARSTKTDPTE</sequence>
<keyword evidence="1" id="KW-0812">Transmembrane</keyword>
<reference evidence="2 3" key="1">
    <citation type="submission" date="2017-01" db="EMBL/GenBank/DDBJ databases">
        <authorList>
            <person name="Mah S.A."/>
            <person name="Swanson W.J."/>
            <person name="Moy G.W."/>
            <person name="Vacquier V.D."/>
        </authorList>
    </citation>
    <scope>NUCLEOTIDE SEQUENCE [LARGE SCALE GENOMIC DNA]</scope>
    <source>
        <strain evidence="2 3">DSM 29590</strain>
    </source>
</reference>
<feature type="transmembrane region" description="Helical" evidence="1">
    <location>
        <begin position="32"/>
        <end position="54"/>
    </location>
</feature>
<keyword evidence="1" id="KW-1133">Transmembrane helix</keyword>
<keyword evidence="1" id="KW-0472">Membrane</keyword>
<name>A0A1N7H7B2_9RHOB</name>
<evidence type="ECO:0000313" key="2">
    <source>
        <dbReference type="EMBL" id="SIS20548.1"/>
    </source>
</evidence>
<evidence type="ECO:0000313" key="3">
    <source>
        <dbReference type="Proteomes" id="UP000186019"/>
    </source>
</evidence>
<protein>
    <submittedName>
        <fullName evidence="2">Uncharacterized protein</fullName>
    </submittedName>
</protein>
<keyword evidence="3" id="KW-1185">Reference proteome</keyword>
<gene>
    <name evidence="2" type="ORF">SAMN05421666_2597</name>
</gene>
<dbReference type="RefSeq" id="WP_076534599.1">
    <property type="nucleotide sequence ID" value="NZ_FOAC01000003.1"/>
</dbReference>
<evidence type="ECO:0000256" key="1">
    <source>
        <dbReference type="SAM" id="Phobius"/>
    </source>
</evidence>
<dbReference type="Proteomes" id="UP000186019">
    <property type="component" value="Unassembled WGS sequence"/>
</dbReference>
<dbReference type="STRING" id="573024.SAMN05216208_2722"/>
<dbReference type="AlphaFoldDB" id="A0A1N7H7B2"/>
<proteinExistence type="predicted"/>
<dbReference type="OrthoDB" id="7870164at2"/>
<accession>A0A1N7H7B2</accession>
<organism evidence="2 3">
    <name type="scientific">Roseovarius nanhaiticus</name>
    <dbReference type="NCBI Taxonomy" id="573024"/>
    <lineage>
        <taxon>Bacteria</taxon>
        <taxon>Pseudomonadati</taxon>
        <taxon>Pseudomonadota</taxon>
        <taxon>Alphaproteobacteria</taxon>
        <taxon>Rhodobacterales</taxon>
        <taxon>Roseobacteraceae</taxon>
        <taxon>Roseovarius</taxon>
    </lineage>
</organism>